<proteinExistence type="predicted"/>
<dbReference type="AlphaFoldDB" id="A0A8H5CP95"/>
<organism evidence="2 3">
    <name type="scientific">Tetrapyrgos nigripes</name>
    <dbReference type="NCBI Taxonomy" id="182062"/>
    <lineage>
        <taxon>Eukaryota</taxon>
        <taxon>Fungi</taxon>
        <taxon>Dikarya</taxon>
        <taxon>Basidiomycota</taxon>
        <taxon>Agaricomycotina</taxon>
        <taxon>Agaricomycetes</taxon>
        <taxon>Agaricomycetidae</taxon>
        <taxon>Agaricales</taxon>
        <taxon>Marasmiineae</taxon>
        <taxon>Marasmiaceae</taxon>
        <taxon>Tetrapyrgos</taxon>
    </lineage>
</organism>
<comment type="caution">
    <text evidence="2">The sequence shown here is derived from an EMBL/GenBank/DDBJ whole genome shotgun (WGS) entry which is preliminary data.</text>
</comment>
<dbReference type="OrthoDB" id="2748701at2759"/>
<name>A0A8H5CP95_9AGAR</name>
<dbReference type="EMBL" id="JAACJM010000117">
    <property type="protein sequence ID" value="KAF5344889.1"/>
    <property type="molecule type" value="Genomic_DNA"/>
</dbReference>
<feature type="compositionally biased region" description="Acidic residues" evidence="1">
    <location>
        <begin position="266"/>
        <end position="287"/>
    </location>
</feature>
<reference evidence="2 3" key="1">
    <citation type="journal article" date="2020" name="ISME J.">
        <title>Uncovering the hidden diversity of litter-decomposition mechanisms in mushroom-forming fungi.</title>
        <authorList>
            <person name="Floudas D."/>
            <person name="Bentzer J."/>
            <person name="Ahren D."/>
            <person name="Johansson T."/>
            <person name="Persson P."/>
            <person name="Tunlid A."/>
        </authorList>
    </citation>
    <scope>NUCLEOTIDE SEQUENCE [LARGE SCALE GENOMIC DNA]</scope>
    <source>
        <strain evidence="2 3">CBS 291.85</strain>
    </source>
</reference>
<gene>
    <name evidence="2" type="ORF">D9758_011594</name>
</gene>
<evidence type="ECO:0000313" key="2">
    <source>
        <dbReference type="EMBL" id="KAF5344889.1"/>
    </source>
</evidence>
<evidence type="ECO:0000313" key="3">
    <source>
        <dbReference type="Proteomes" id="UP000559256"/>
    </source>
</evidence>
<feature type="region of interest" description="Disordered" evidence="1">
    <location>
        <begin position="470"/>
        <end position="507"/>
    </location>
</feature>
<sequence>MTHRPLLPPELWTHIWSFACTDDGTTGRTLSRVSQYVYATSAPVRLQSITLTGLHDLLAFAYMIRTSPEADRLLLRVRYLTVMADPMPVSLQELEKEIELRDRLIALNRTSSITHNTPSLPITTEERQAAEKKRERFFLHTLFNLLRLLSPVLLELELSLQAIKSPNFLSHVGCPSSVWPHPHPHYSIHQNFGPLEFPRLSYLFYACPPSGAFLWTPTTPPRVSQPLAEVNLPLETSSNSDVLSEQESYVPFVCPWLKELTIVCDDSEAGDPDDETVAEEEEQEERVDEMQRLPREEEEDNSGTSNKGPDADPDSAPTALPSESSPLVTLAPSLRNLTLLASSPAQAITAMYSASCIADSDSSAFSLLSTSRSIQAELDLAAAAAEWEAIYMTTGYGYHDVTSSESSTSPFSSSELHCSALESAVDGAALARVNKGLPESVEQVLCAPRARWDQSWDAFKTGIKKGLAQKRKMEAEAEAEGEPQANSEAEEEEHGPRICVVNRSELP</sequence>
<keyword evidence="3" id="KW-1185">Reference proteome</keyword>
<feature type="region of interest" description="Disordered" evidence="1">
    <location>
        <begin position="266"/>
        <end position="326"/>
    </location>
</feature>
<dbReference type="Proteomes" id="UP000559256">
    <property type="component" value="Unassembled WGS sequence"/>
</dbReference>
<accession>A0A8H5CP95</accession>
<protein>
    <submittedName>
        <fullName evidence="2">Uncharacterized protein</fullName>
    </submittedName>
</protein>
<evidence type="ECO:0000256" key="1">
    <source>
        <dbReference type="SAM" id="MobiDB-lite"/>
    </source>
</evidence>